<keyword evidence="2" id="KW-1185">Reference proteome</keyword>
<organism evidence="1 2">
    <name type="scientific">Pisciglobus halotolerans</name>
    <dbReference type="NCBI Taxonomy" id="745365"/>
    <lineage>
        <taxon>Bacteria</taxon>
        <taxon>Bacillati</taxon>
        <taxon>Bacillota</taxon>
        <taxon>Bacilli</taxon>
        <taxon>Lactobacillales</taxon>
        <taxon>Carnobacteriaceae</taxon>
    </lineage>
</organism>
<dbReference type="RefSeq" id="WP_245741812.1">
    <property type="nucleotide sequence ID" value="NZ_FOQE01000011.1"/>
</dbReference>
<protein>
    <submittedName>
        <fullName evidence="1">Single-stranded-DNA-specific exonuclease</fullName>
    </submittedName>
</protein>
<dbReference type="InterPro" id="IPR038763">
    <property type="entry name" value="DHH_sf"/>
</dbReference>
<dbReference type="Gene3D" id="3.90.1640.30">
    <property type="match status" value="1"/>
</dbReference>
<reference evidence="1 2" key="1">
    <citation type="submission" date="2016-10" db="EMBL/GenBank/DDBJ databases">
        <authorList>
            <person name="de Groot N.N."/>
        </authorList>
    </citation>
    <scope>NUCLEOTIDE SEQUENCE [LARGE SCALE GENOMIC DNA]</scope>
    <source>
        <strain evidence="1 2">DSM 27630</strain>
    </source>
</reference>
<keyword evidence="1" id="KW-0378">Hydrolase</keyword>
<accession>A0A1I3BYM3</accession>
<dbReference type="Proteomes" id="UP000198668">
    <property type="component" value="Unassembled WGS sequence"/>
</dbReference>
<dbReference type="GO" id="GO:0004527">
    <property type="term" value="F:exonuclease activity"/>
    <property type="evidence" value="ECO:0007669"/>
    <property type="project" value="UniProtKB-KW"/>
</dbReference>
<keyword evidence="1" id="KW-0269">Exonuclease</keyword>
<evidence type="ECO:0000313" key="2">
    <source>
        <dbReference type="Proteomes" id="UP000198668"/>
    </source>
</evidence>
<dbReference type="SUPFAM" id="SSF64182">
    <property type="entry name" value="DHH phosphoesterases"/>
    <property type="match status" value="1"/>
</dbReference>
<proteinExistence type="predicted"/>
<dbReference type="InterPro" id="IPR051673">
    <property type="entry name" value="SSDNA_exonuclease_RecJ"/>
</dbReference>
<dbReference type="PANTHER" id="PTHR30255:SF2">
    <property type="entry name" value="SINGLE-STRANDED-DNA-SPECIFIC EXONUCLEASE RECJ"/>
    <property type="match status" value="1"/>
</dbReference>
<sequence>MIKSHKEWHSAMEQYDEEKITQLSQQLQYSPLFISLCLQRGLDSEEKIKQFVCPDDTKTINDPFLMHDMQNAVERIHQAIEMGERVTVYGDYDAGATRSQVKSLRTSF</sequence>
<dbReference type="PANTHER" id="PTHR30255">
    <property type="entry name" value="SINGLE-STRANDED-DNA-SPECIFIC EXONUCLEASE RECJ"/>
    <property type="match status" value="1"/>
</dbReference>
<keyword evidence="1" id="KW-0540">Nuclease</keyword>
<gene>
    <name evidence="1" type="ORF">SAMN04489868_1113</name>
</gene>
<dbReference type="EMBL" id="FOQE01000011">
    <property type="protein sequence ID" value="SFH67280.1"/>
    <property type="molecule type" value="Genomic_DNA"/>
</dbReference>
<name>A0A1I3BYM3_9LACT</name>
<evidence type="ECO:0000313" key="1">
    <source>
        <dbReference type="EMBL" id="SFH67280.1"/>
    </source>
</evidence>
<dbReference type="AlphaFoldDB" id="A0A1I3BYM3"/>